<evidence type="ECO:0000256" key="1">
    <source>
        <dbReference type="SAM" id="Phobius"/>
    </source>
</evidence>
<keyword evidence="1" id="KW-0812">Transmembrane</keyword>
<dbReference type="EMBL" id="JAKZGP010000067">
    <property type="protein sequence ID" value="MCH7411272.1"/>
    <property type="molecule type" value="Genomic_DNA"/>
</dbReference>
<gene>
    <name evidence="2" type="ORF">MM239_17890</name>
</gene>
<sequence length="145" mass="16659">MKKIDMTIDQIFTAIGLVGFGGLLKSLFDFLIASRKAKQESKHALKEVRYKAIILLCYALVYYDREKTTFIINRPDINSVERLRNEVHVEFINMSLFASDKVILEIKQFLGKQDSQTLNNLALAMRKDLYGIRTSLKGNHFDLGL</sequence>
<keyword evidence="1" id="KW-1133">Transmembrane helix</keyword>
<name>A0ABS9V4D2_9BACT</name>
<organism evidence="2 3">
    <name type="scientific">Belliella filtrata</name>
    <dbReference type="NCBI Taxonomy" id="2923435"/>
    <lineage>
        <taxon>Bacteria</taxon>
        <taxon>Pseudomonadati</taxon>
        <taxon>Bacteroidota</taxon>
        <taxon>Cytophagia</taxon>
        <taxon>Cytophagales</taxon>
        <taxon>Cyclobacteriaceae</taxon>
        <taxon>Belliella</taxon>
    </lineage>
</organism>
<proteinExistence type="predicted"/>
<keyword evidence="3" id="KW-1185">Reference proteome</keyword>
<evidence type="ECO:0000313" key="3">
    <source>
        <dbReference type="Proteomes" id="UP001165489"/>
    </source>
</evidence>
<comment type="caution">
    <text evidence="2">The sequence shown here is derived from an EMBL/GenBank/DDBJ whole genome shotgun (WGS) entry which is preliminary data.</text>
</comment>
<feature type="transmembrane region" description="Helical" evidence="1">
    <location>
        <begin position="12"/>
        <end position="32"/>
    </location>
</feature>
<reference evidence="2" key="1">
    <citation type="submission" date="2022-03" db="EMBL/GenBank/DDBJ databases">
        <title>De novo assembled genomes of Belliella spp. (Cyclobacteriaceae) strains.</title>
        <authorList>
            <person name="Szabo A."/>
            <person name="Korponai K."/>
            <person name="Felfoldi T."/>
        </authorList>
    </citation>
    <scope>NUCLEOTIDE SEQUENCE</scope>
    <source>
        <strain evidence="2">DSM 111904</strain>
    </source>
</reference>
<dbReference type="Proteomes" id="UP001165489">
    <property type="component" value="Unassembled WGS sequence"/>
</dbReference>
<keyword evidence="1" id="KW-0472">Membrane</keyword>
<protein>
    <submittedName>
        <fullName evidence="2">Uncharacterized protein</fullName>
    </submittedName>
</protein>
<accession>A0ABS9V4D2</accession>
<evidence type="ECO:0000313" key="2">
    <source>
        <dbReference type="EMBL" id="MCH7411272.1"/>
    </source>
</evidence>